<evidence type="ECO:0000256" key="8">
    <source>
        <dbReference type="ARBA" id="ARBA00023136"/>
    </source>
</evidence>
<proteinExistence type="inferred from homology"/>
<dbReference type="OrthoDB" id="9810980at2"/>
<dbReference type="InterPro" id="IPR006144">
    <property type="entry name" value="Secretion_HlyD_CS"/>
</dbReference>
<dbReference type="NCBIfam" id="TIGR01843">
    <property type="entry name" value="type_I_hlyD"/>
    <property type="match status" value="1"/>
</dbReference>
<dbReference type="GO" id="GO:0009306">
    <property type="term" value="P:protein secretion"/>
    <property type="evidence" value="ECO:0007669"/>
    <property type="project" value="InterPro"/>
</dbReference>
<feature type="transmembrane region" description="Helical" evidence="9">
    <location>
        <begin position="26"/>
        <end position="46"/>
    </location>
</feature>
<feature type="coiled-coil region" evidence="10">
    <location>
        <begin position="257"/>
        <end position="291"/>
    </location>
</feature>
<keyword evidence="5 9" id="KW-0997">Cell inner membrane</keyword>
<protein>
    <recommendedName>
        <fullName evidence="9">Membrane fusion protein (MFP) family protein</fullName>
    </recommendedName>
</protein>
<dbReference type="Pfam" id="PF26002">
    <property type="entry name" value="Beta-barrel_AprE"/>
    <property type="match status" value="1"/>
</dbReference>
<dbReference type="PANTHER" id="PTHR30386">
    <property type="entry name" value="MEMBRANE FUSION SUBUNIT OF EMRAB-TOLC MULTIDRUG EFFLUX PUMP"/>
    <property type="match status" value="1"/>
</dbReference>
<reference evidence="13 16" key="2">
    <citation type="submission" date="2018-07" db="EMBL/GenBank/DDBJ databases">
        <title>Genomic Encyclopedia of Archaeal and Bacterial Type Strains, Phase II (KMG-II): from individual species to whole genera.</title>
        <authorList>
            <person name="Goeker M."/>
        </authorList>
    </citation>
    <scope>NUCLEOTIDE SEQUENCE [LARGE SCALE GENOMIC DNA]</scope>
    <source>
        <strain evidence="13 16">JA575</strain>
    </source>
</reference>
<evidence type="ECO:0000256" key="9">
    <source>
        <dbReference type="RuleBase" id="RU365093"/>
    </source>
</evidence>
<evidence type="ECO:0000256" key="1">
    <source>
        <dbReference type="ARBA" id="ARBA00004377"/>
    </source>
</evidence>
<evidence type="ECO:0000313" key="14">
    <source>
        <dbReference type="EMBL" id="SSW89301.1"/>
    </source>
</evidence>
<dbReference type="EMBL" id="UFQQ01000002">
    <property type="protein sequence ID" value="SSW89301.1"/>
    <property type="molecule type" value="Genomic_DNA"/>
</dbReference>
<keyword evidence="10" id="KW-0175">Coiled coil</keyword>
<accession>A0A336JT98</accession>
<keyword evidence="7 9" id="KW-1133">Transmembrane helix</keyword>
<dbReference type="PROSITE" id="PS00543">
    <property type="entry name" value="HLYD_FAMILY"/>
    <property type="match status" value="1"/>
</dbReference>
<comment type="subcellular location">
    <subcellularLocation>
        <location evidence="1 9">Cell inner membrane</location>
        <topology evidence="1 9">Single-pass membrane protein</topology>
    </subcellularLocation>
</comment>
<dbReference type="PRINTS" id="PR01490">
    <property type="entry name" value="RTXTOXIND"/>
</dbReference>
<feature type="domain" description="AprE-like beta-barrel" evidence="12">
    <location>
        <begin position="326"/>
        <end position="421"/>
    </location>
</feature>
<evidence type="ECO:0000256" key="5">
    <source>
        <dbReference type="ARBA" id="ARBA00022519"/>
    </source>
</evidence>
<dbReference type="InterPro" id="IPR010129">
    <property type="entry name" value="T1SS_HlyD"/>
</dbReference>
<dbReference type="AlphaFoldDB" id="A0A336JT98"/>
<evidence type="ECO:0000256" key="2">
    <source>
        <dbReference type="ARBA" id="ARBA00009477"/>
    </source>
</evidence>
<evidence type="ECO:0000313" key="13">
    <source>
        <dbReference type="EMBL" id="RED41941.1"/>
    </source>
</evidence>
<dbReference type="PANTHER" id="PTHR30386:SF26">
    <property type="entry name" value="TRANSPORT PROTEIN COMB"/>
    <property type="match status" value="1"/>
</dbReference>
<evidence type="ECO:0000256" key="3">
    <source>
        <dbReference type="ARBA" id="ARBA00022448"/>
    </source>
</evidence>
<evidence type="ECO:0000259" key="11">
    <source>
        <dbReference type="Pfam" id="PF25994"/>
    </source>
</evidence>
<feature type="coiled-coil region" evidence="10">
    <location>
        <begin position="165"/>
        <end position="196"/>
    </location>
</feature>
<dbReference type="InterPro" id="IPR058982">
    <property type="entry name" value="Beta-barrel_AprE"/>
</dbReference>
<evidence type="ECO:0000256" key="7">
    <source>
        <dbReference type="ARBA" id="ARBA00022989"/>
    </source>
</evidence>
<evidence type="ECO:0000313" key="16">
    <source>
        <dbReference type="Proteomes" id="UP000256343"/>
    </source>
</evidence>
<evidence type="ECO:0000313" key="15">
    <source>
        <dbReference type="Proteomes" id="UP000252631"/>
    </source>
</evidence>
<reference evidence="14 15" key="1">
    <citation type="submission" date="2017-08" db="EMBL/GenBank/DDBJ databases">
        <authorList>
            <person name="de Groot N.N."/>
        </authorList>
    </citation>
    <scope>NUCLEOTIDE SEQUENCE [LARGE SCALE GENOMIC DNA]</scope>
    <source>
        <strain evidence="14 15">JA575</strain>
    </source>
</reference>
<dbReference type="Pfam" id="PF25994">
    <property type="entry name" value="HH_AprE"/>
    <property type="match status" value="1"/>
</dbReference>
<dbReference type="RefSeq" id="WP_114356449.1">
    <property type="nucleotide sequence ID" value="NZ_QRDT01000002.1"/>
</dbReference>
<evidence type="ECO:0000259" key="12">
    <source>
        <dbReference type="Pfam" id="PF26002"/>
    </source>
</evidence>
<dbReference type="Gene3D" id="2.40.30.170">
    <property type="match status" value="1"/>
</dbReference>
<evidence type="ECO:0000256" key="6">
    <source>
        <dbReference type="ARBA" id="ARBA00022692"/>
    </source>
</evidence>
<dbReference type="SUPFAM" id="SSF111369">
    <property type="entry name" value="HlyD-like secretion proteins"/>
    <property type="match status" value="1"/>
</dbReference>
<evidence type="ECO:0000256" key="10">
    <source>
        <dbReference type="SAM" id="Coils"/>
    </source>
</evidence>
<dbReference type="GO" id="GO:0005886">
    <property type="term" value="C:plasma membrane"/>
    <property type="evidence" value="ECO:0007669"/>
    <property type="project" value="UniProtKB-SubCell"/>
</dbReference>
<keyword evidence="6 9" id="KW-0812">Transmembrane</keyword>
<gene>
    <name evidence="13" type="ORF">BJ125_102108</name>
    <name evidence="14" type="ORF">SAMN05892882_102108</name>
</gene>
<keyword evidence="4 9" id="KW-1003">Cell membrane</keyword>
<dbReference type="Proteomes" id="UP000252631">
    <property type="component" value="Unassembled WGS sequence"/>
</dbReference>
<dbReference type="InterPro" id="IPR058781">
    <property type="entry name" value="HH_AprE-like"/>
</dbReference>
<organism evidence="14 15">
    <name type="scientific">Rhodopseudomonas pentothenatexigens</name>
    <dbReference type="NCBI Taxonomy" id="999699"/>
    <lineage>
        <taxon>Bacteria</taxon>
        <taxon>Pseudomonadati</taxon>
        <taxon>Pseudomonadota</taxon>
        <taxon>Alphaproteobacteria</taxon>
        <taxon>Hyphomicrobiales</taxon>
        <taxon>Nitrobacteraceae</taxon>
        <taxon>Rhodopseudomonas</taxon>
    </lineage>
</organism>
<keyword evidence="3 9" id="KW-0813">Transport</keyword>
<name>A0A336JT98_9BRAD</name>
<dbReference type="EMBL" id="QRDT01000002">
    <property type="protein sequence ID" value="RED41941.1"/>
    <property type="molecule type" value="Genomic_DNA"/>
</dbReference>
<comment type="similarity">
    <text evidence="2 9">Belongs to the membrane fusion protein (MFP) (TC 8.A.1) family.</text>
</comment>
<keyword evidence="16" id="KW-1185">Reference proteome</keyword>
<keyword evidence="8 9" id="KW-0472">Membrane</keyword>
<dbReference type="Proteomes" id="UP000256343">
    <property type="component" value="Unassembled WGS sequence"/>
</dbReference>
<sequence length="444" mass="49479">MAQTDFAFSNDVRAAVELRTPKTARLLLIASLALFVTFLIWSYFAVLDEVKRGNGKVVPSRQTQVVQSLEGGIIADLLVQEGAIVDKDQALARIEDTNFASQFGEIRERRGAMAARVIRLEAETNGSTSVEFPAELMQSAPRAVQSERSVFEAHMRKLAQDVDVVQQQELQKTKEIDELRASEKRFLETLALLNRELALTRKLYDQKVVPEIEMLRADRQATDMRGQLAVVQATMVKTQAAVDEARSRRLNISTAFRAQAEDDLAKSRADLAVLEENIKSAEDRVRRTELRSPVRGVVNKLNVTTIGAVVAPGASLMEITPLDDTLLVEGRIRPQDIAFIRPNHEAVVKISAYDSSVYGSLHGKVERISADTITDEKGDKNERGETFYRVMIRTETNHLGTAEHPLPILPGMVATVEILTGKKSVLDYLIKPARTLRDEALREH</sequence>
<evidence type="ECO:0000256" key="4">
    <source>
        <dbReference type="ARBA" id="ARBA00022475"/>
    </source>
</evidence>
<feature type="domain" description="AprE-like long alpha-helical hairpin" evidence="11">
    <location>
        <begin position="101"/>
        <end position="284"/>
    </location>
</feature>
<dbReference type="InterPro" id="IPR050739">
    <property type="entry name" value="MFP"/>
</dbReference>